<proteinExistence type="predicted"/>
<dbReference type="InterPro" id="IPR029063">
    <property type="entry name" value="SAM-dependent_MTases_sf"/>
</dbReference>
<name>A0A2M8KUG0_9BACT</name>
<sequence length="294" mass="33870">MQIWGVADKLFGKLNSTKMRLTLDVFSALVKENFNYTVRNAEEYEIAQRFLLYPSPQWEPLLAGLDQESKRVACAVYDRYLHIARNNLINRNLFTIKEREFQKADRVPPQYHGIWKYPFPLEESVFVFHNGLTYVPQKNIAAKKGTIAIDGGGYYADSAYIFSQLYPFGHVYSYEPNAQVAAKAWEHIQELQLANVTISSRPLGGAAPLSMDKTVGLIKLDIEGAEFAAIKSMKKIIKRDKPILLIALYHRPEDFFLIKPFIEKLAPKKYTFKIRKLNPNHLVFETYLIGYPKK</sequence>
<dbReference type="AlphaFoldDB" id="A0A2M8KUG0"/>
<organism evidence="2 3">
    <name type="scientific">Candidatus Roizmanbacteria bacterium CG10_big_fil_rev_8_21_14_0_10_45_7</name>
    <dbReference type="NCBI Taxonomy" id="1974854"/>
    <lineage>
        <taxon>Bacteria</taxon>
        <taxon>Candidatus Roizmaniibacteriota</taxon>
    </lineage>
</organism>
<protein>
    <recommendedName>
        <fullName evidence="1">Methyltransferase FkbM domain-containing protein</fullName>
    </recommendedName>
</protein>
<dbReference type="Pfam" id="PF05050">
    <property type="entry name" value="Methyltransf_21"/>
    <property type="match status" value="1"/>
</dbReference>
<accession>A0A2M8KUG0</accession>
<feature type="domain" description="Methyltransferase FkbM" evidence="1">
    <location>
        <begin position="213"/>
        <end position="260"/>
    </location>
</feature>
<dbReference type="Gene3D" id="3.40.50.150">
    <property type="entry name" value="Vaccinia Virus protein VP39"/>
    <property type="match status" value="1"/>
</dbReference>
<comment type="caution">
    <text evidence="2">The sequence shown here is derived from an EMBL/GenBank/DDBJ whole genome shotgun (WGS) entry which is preliminary data.</text>
</comment>
<evidence type="ECO:0000313" key="3">
    <source>
        <dbReference type="Proteomes" id="UP000231569"/>
    </source>
</evidence>
<dbReference type="SUPFAM" id="SSF53335">
    <property type="entry name" value="S-adenosyl-L-methionine-dependent methyltransferases"/>
    <property type="match status" value="1"/>
</dbReference>
<dbReference type="EMBL" id="PFEE01000057">
    <property type="protein sequence ID" value="PJE63567.1"/>
    <property type="molecule type" value="Genomic_DNA"/>
</dbReference>
<dbReference type="InterPro" id="IPR006342">
    <property type="entry name" value="FkbM_mtfrase"/>
</dbReference>
<evidence type="ECO:0000259" key="1">
    <source>
        <dbReference type="Pfam" id="PF05050"/>
    </source>
</evidence>
<reference evidence="3" key="1">
    <citation type="submission" date="2017-09" db="EMBL/GenBank/DDBJ databases">
        <title>Depth-based differentiation of microbial function through sediment-hosted aquifers and enrichment of novel symbionts in the deep terrestrial subsurface.</title>
        <authorList>
            <person name="Probst A.J."/>
            <person name="Ladd B."/>
            <person name="Jarett J.K."/>
            <person name="Geller-Mcgrath D.E."/>
            <person name="Sieber C.M.K."/>
            <person name="Emerson J.B."/>
            <person name="Anantharaman K."/>
            <person name="Thomas B.C."/>
            <person name="Malmstrom R."/>
            <person name="Stieglmeier M."/>
            <person name="Klingl A."/>
            <person name="Woyke T."/>
            <person name="Ryan C.M."/>
            <person name="Banfield J.F."/>
        </authorList>
    </citation>
    <scope>NUCLEOTIDE SEQUENCE [LARGE SCALE GENOMIC DNA]</scope>
</reference>
<dbReference type="Proteomes" id="UP000231569">
    <property type="component" value="Unassembled WGS sequence"/>
</dbReference>
<gene>
    <name evidence="2" type="ORF">COU89_02630</name>
</gene>
<evidence type="ECO:0000313" key="2">
    <source>
        <dbReference type="EMBL" id="PJE63567.1"/>
    </source>
</evidence>